<feature type="transmembrane region" description="Helical" evidence="1">
    <location>
        <begin position="188"/>
        <end position="209"/>
    </location>
</feature>
<feature type="transmembrane region" description="Helical" evidence="1">
    <location>
        <begin position="68"/>
        <end position="89"/>
    </location>
</feature>
<evidence type="ECO:0000313" key="2">
    <source>
        <dbReference type="EMBL" id="GAA4023987.1"/>
    </source>
</evidence>
<keyword evidence="1" id="KW-0472">Membrane</keyword>
<evidence type="ECO:0000256" key="1">
    <source>
        <dbReference type="SAM" id="Phobius"/>
    </source>
</evidence>
<comment type="caution">
    <text evidence="2">The sequence shown here is derived from an EMBL/GenBank/DDBJ whole genome shotgun (WGS) entry which is preliminary data.</text>
</comment>
<sequence>MLLLALIFAARLYYLVAYPLSTDEIASFDYFVHQGPRVILSYYPIPNNHLLYNLLAWPLNLTKLSPLLVMRLPTLVLGCLNSALTLGLLSRVAGLRRALVITALTALTPLSVYYGAVGRGYGLQLGMVQVGFCAVLELLRPASRYRQLAWATLVLSSIGGLLLVPSYAYPLAALLLGLAIGILRQRDWPAFGTLALAGAGIVLITLLLYSPVGAISGWKQLLANRYVASRASTQFWPGFRPRLYEVAAELFVPSVRLAGPLWLGTALLGGAISWRLLPGTRRQGALLAWLLLALPIGLLAAQRVFPLARVLLYVPWAGCVWLLLSLPRVKSTGPTRQWAMRLALVGTAGLGLFRIYLNEPRLRGAQRETQLVQQAYTRLQQVAPAGKRASLIGLQAPIHELFFAHYQLLEPHPPLRLVSYRTAQPNAPFDFIVLSHAAAASGNRVPSRYVASYSDALVTIYTNSVPRRASALLH</sequence>
<feature type="transmembrane region" description="Helical" evidence="1">
    <location>
        <begin position="98"/>
        <end position="115"/>
    </location>
</feature>
<accession>A0ABP7TC81</accession>
<feature type="transmembrane region" description="Helical" evidence="1">
    <location>
        <begin position="338"/>
        <end position="357"/>
    </location>
</feature>
<reference evidence="3" key="1">
    <citation type="journal article" date="2019" name="Int. J. Syst. Evol. Microbiol.">
        <title>The Global Catalogue of Microorganisms (GCM) 10K type strain sequencing project: providing services to taxonomists for standard genome sequencing and annotation.</title>
        <authorList>
            <consortium name="The Broad Institute Genomics Platform"/>
            <consortium name="The Broad Institute Genome Sequencing Center for Infectious Disease"/>
            <person name="Wu L."/>
            <person name="Ma J."/>
        </authorList>
    </citation>
    <scope>NUCLEOTIDE SEQUENCE [LARGE SCALE GENOMIC DNA]</scope>
    <source>
        <strain evidence="3">JCM 17225</strain>
    </source>
</reference>
<dbReference type="Proteomes" id="UP001501469">
    <property type="component" value="Unassembled WGS sequence"/>
</dbReference>
<keyword evidence="1" id="KW-0812">Transmembrane</keyword>
<protein>
    <recommendedName>
        <fullName evidence="4">Glycosyltransferase RgtA/B/C/D-like domain-containing protein</fullName>
    </recommendedName>
</protein>
<organism evidence="2 3">
    <name type="scientific">Hymenobacter glaciei</name>
    <dbReference type="NCBI Taxonomy" id="877209"/>
    <lineage>
        <taxon>Bacteria</taxon>
        <taxon>Pseudomonadati</taxon>
        <taxon>Bacteroidota</taxon>
        <taxon>Cytophagia</taxon>
        <taxon>Cytophagales</taxon>
        <taxon>Hymenobacteraceae</taxon>
        <taxon>Hymenobacter</taxon>
    </lineage>
</organism>
<feature type="transmembrane region" description="Helical" evidence="1">
    <location>
        <begin position="284"/>
        <end position="301"/>
    </location>
</feature>
<keyword evidence="1" id="KW-1133">Transmembrane helix</keyword>
<proteinExistence type="predicted"/>
<gene>
    <name evidence="2" type="ORF">GCM10022409_04850</name>
</gene>
<evidence type="ECO:0008006" key="4">
    <source>
        <dbReference type="Google" id="ProtNLM"/>
    </source>
</evidence>
<feature type="transmembrane region" description="Helical" evidence="1">
    <location>
        <begin position="259"/>
        <end position="277"/>
    </location>
</feature>
<keyword evidence="3" id="KW-1185">Reference proteome</keyword>
<dbReference type="EMBL" id="BAABDK010000001">
    <property type="protein sequence ID" value="GAA4023987.1"/>
    <property type="molecule type" value="Genomic_DNA"/>
</dbReference>
<name>A0ABP7TC81_9BACT</name>
<evidence type="ECO:0000313" key="3">
    <source>
        <dbReference type="Proteomes" id="UP001501469"/>
    </source>
</evidence>